<feature type="region of interest" description="Disordered" evidence="1">
    <location>
        <begin position="1"/>
        <end position="39"/>
    </location>
</feature>
<dbReference type="InterPro" id="IPR021973">
    <property type="entry name" value="SprA-related"/>
</dbReference>
<comment type="caution">
    <text evidence="2">The sequence shown here is derived from an EMBL/GenBank/DDBJ whole genome shotgun (WGS) entry which is preliminary data.</text>
</comment>
<proteinExistence type="predicted"/>
<keyword evidence="3" id="KW-1185">Reference proteome</keyword>
<gene>
    <name evidence="2" type="ORF">JCM17845_27840</name>
</gene>
<dbReference type="Pfam" id="PF12118">
    <property type="entry name" value="SprA-related"/>
    <property type="match status" value="1"/>
</dbReference>
<accession>A0A5A7N1L8</accession>
<feature type="compositionally biased region" description="Basic and acidic residues" evidence="1">
    <location>
        <begin position="99"/>
        <end position="112"/>
    </location>
</feature>
<evidence type="ECO:0000313" key="2">
    <source>
        <dbReference type="EMBL" id="GER02161.1"/>
    </source>
</evidence>
<feature type="region of interest" description="Disordered" evidence="1">
    <location>
        <begin position="58"/>
        <end position="132"/>
    </location>
</feature>
<evidence type="ECO:0008006" key="4">
    <source>
        <dbReference type="Google" id="ProtNLM"/>
    </source>
</evidence>
<name>A0A5A7N1L8_9PROT</name>
<dbReference type="AlphaFoldDB" id="A0A5A7N1L8"/>
<dbReference type="EMBL" id="BKCM01000019">
    <property type="protein sequence ID" value="GER02161.1"/>
    <property type="molecule type" value="Genomic_DNA"/>
</dbReference>
<dbReference type="RefSeq" id="WP_150002839.1">
    <property type="nucleotide sequence ID" value="NZ_BKCM01000019.1"/>
</dbReference>
<sequence>MIGISSANAGLFPPSITPATVLGQGADAPASPTLQDELRAGEPIIARAAAPSLGQSLLAGETALTAQADEDTEDTRQPSDPPALPDDLSAEEQAQVNELRARDREVRAHEAAHATAGAELAGQPQLEFETGPDGRQYAVAGEVSIDSGPIAGDPQASIDKLEKVVRAALAPAQPSSQDRAVAAQAQADLQAARAEAAALEREALQGTAPVTQPGEGLSLLV</sequence>
<protein>
    <recommendedName>
        <fullName evidence="4">SprA-related family protein</fullName>
    </recommendedName>
</protein>
<dbReference type="Proteomes" id="UP000325187">
    <property type="component" value="Unassembled WGS sequence"/>
</dbReference>
<organism evidence="2 3">
    <name type="scientific">Iodidimonas gelatinilytica</name>
    <dbReference type="NCBI Taxonomy" id="1236966"/>
    <lineage>
        <taxon>Bacteria</taxon>
        <taxon>Pseudomonadati</taxon>
        <taxon>Pseudomonadota</taxon>
        <taxon>Alphaproteobacteria</taxon>
        <taxon>Iodidimonadales</taxon>
        <taxon>Iodidimonadaceae</taxon>
        <taxon>Iodidimonas</taxon>
    </lineage>
</organism>
<reference evidence="2 3" key="1">
    <citation type="submission" date="2019-09" db="EMBL/GenBank/DDBJ databases">
        <title>NBRP : Genome information of microbial organism related human and environment.</title>
        <authorList>
            <person name="Hattori M."/>
            <person name="Oshima K."/>
            <person name="Inaba H."/>
            <person name="Suda W."/>
            <person name="Sakamoto M."/>
            <person name="Iino T."/>
            <person name="Kitahara M."/>
            <person name="Oshida Y."/>
            <person name="Iida T."/>
            <person name="Kudo T."/>
            <person name="Itoh T."/>
            <person name="Ohkuma M."/>
        </authorList>
    </citation>
    <scope>NUCLEOTIDE SEQUENCE [LARGE SCALE GENOMIC DNA]</scope>
    <source>
        <strain evidence="2 3">Mie-1</strain>
    </source>
</reference>
<evidence type="ECO:0000313" key="3">
    <source>
        <dbReference type="Proteomes" id="UP000325187"/>
    </source>
</evidence>
<evidence type="ECO:0000256" key="1">
    <source>
        <dbReference type="SAM" id="MobiDB-lite"/>
    </source>
</evidence>